<protein>
    <submittedName>
        <fullName evidence="2">11620_t:CDS:1</fullName>
    </submittedName>
</protein>
<name>A0A9N9NVH1_9GLOM</name>
<feature type="region of interest" description="Disordered" evidence="1">
    <location>
        <begin position="70"/>
        <end position="96"/>
    </location>
</feature>
<evidence type="ECO:0000313" key="2">
    <source>
        <dbReference type="EMBL" id="CAG8767850.1"/>
    </source>
</evidence>
<feature type="compositionally biased region" description="Polar residues" evidence="1">
    <location>
        <begin position="70"/>
        <end position="84"/>
    </location>
</feature>
<feature type="region of interest" description="Disordered" evidence="1">
    <location>
        <begin position="1"/>
        <end position="21"/>
    </location>
</feature>
<evidence type="ECO:0000313" key="3">
    <source>
        <dbReference type="Proteomes" id="UP000789508"/>
    </source>
</evidence>
<dbReference type="EMBL" id="CAJVPS010050411">
    <property type="protein sequence ID" value="CAG8767850.1"/>
    <property type="molecule type" value="Genomic_DNA"/>
</dbReference>
<proteinExistence type="predicted"/>
<dbReference type="OrthoDB" id="10445768at2759"/>
<accession>A0A9N9NVH1</accession>
<evidence type="ECO:0000256" key="1">
    <source>
        <dbReference type="SAM" id="MobiDB-lite"/>
    </source>
</evidence>
<gene>
    <name evidence="2" type="ORF">ALEPTO_LOCUS13979</name>
</gene>
<comment type="caution">
    <text evidence="2">The sequence shown here is derived from an EMBL/GenBank/DDBJ whole genome shotgun (WGS) entry which is preliminary data.</text>
</comment>
<dbReference type="Proteomes" id="UP000789508">
    <property type="component" value="Unassembled WGS sequence"/>
</dbReference>
<dbReference type="AlphaFoldDB" id="A0A9N9NVH1"/>
<organism evidence="2 3">
    <name type="scientific">Ambispora leptoticha</name>
    <dbReference type="NCBI Taxonomy" id="144679"/>
    <lineage>
        <taxon>Eukaryota</taxon>
        <taxon>Fungi</taxon>
        <taxon>Fungi incertae sedis</taxon>
        <taxon>Mucoromycota</taxon>
        <taxon>Glomeromycotina</taxon>
        <taxon>Glomeromycetes</taxon>
        <taxon>Archaeosporales</taxon>
        <taxon>Ambisporaceae</taxon>
        <taxon>Ambispora</taxon>
    </lineage>
</organism>
<reference evidence="2" key="1">
    <citation type="submission" date="2021-06" db="EMBL/GenBank/DDBJ databases">
        <authorList>
            <person name="Kallberg Y."/>
            <person name="Tangrot J."/>
            <person name="Rosling A."/>
        </authorList>
    </citation>
    <scope>NUCLEOTIDE SEQUENCE</scope>
    <source>
        <strain evidence="2">FL130A</strain>
    </source>
</reference>
<feature type="non-terminal residue" evidence="2">
    <location>
        <position position="1"/>
    </location>
</feature>
<keyword evidence="3" id="KW-1185">Reference proteome</keyword>
<feature type="non-terminal residue" evidence="2">
    <location>
        <position position="120"/>
    </location>
</feature>
<sequence>LEVHQTNGEEERESGTSTMSTIQIAVNDALSPSETVMDKRSDLEAHRNIGKGKQAGTSPLHNFPSTIQERSNHLSNHQWRADTNGNKDTRSHDYNSYSVGRPLMFIHHEPEEEVPEQEVQ</sequence>